<dbReference type="SMART" id="SM00342">
    <property type="entry name" value="HTH_ARAC"/>
    <property type="match status" value="1"/>
</dbReference>
<dbReference type="GO" id="GO:0005829">
    <property type="term" value="C:cytosol"/>
    <property type="evidence" value="ECO:0007669"/>
    <property type="project" value="TreeGrafter"/>
</dbReference>
<accession>A0A480AS06</accession>
<dbReference type="PANTHER" id="PTHR47894">
    <property type="entry name" value="HTH-TYPE TRANSCRIPTIONAL REGULATOR GADX"/>
    <property type="match status" value="1"/>
</dbReference>
<keyword evidence="6" id="KW-1185">Reference proteome</keyword>
<sequence length="360" mass="38705">MPSPPGTDRPRSVSIAFVRSAVRALDAAARATVLDEAGIAPALLAQPGARVPAQAFARLWMAVALALDDEFFGLDARRMKVGSFAMLCHAVAGQPTVGAALRQALRGFGLFFDDLTVSLRVAGGQALLQIDNRIRTHVHTHFHATAGDAADARRFADETLLVMLHGLLCWLAGRRVPLARVDWAHPPPAHADEYRRMFGPLQRFDATATVAVFDARVLAAAATVTPASLKAFLRDAPQSVFLKQVVPTGLGDRARRLCRSALDQGQAAPTLAELGRALGLSTATLRRRLDAEGAAWGPLKDEVRRDLALQLLAERRLSVADIATRLGFEDASTFYRAFRKWTGSAPGAWRSAQQATLPAG</sequence>
<evidence type="ECO:0000313" key="5">
    <source>
        <dbReference type="EMBL" id="GCL63726.1"/>
    </source>
</evidence>
<evidence type="ECO:0000256" key="3">
    <source>
        <dbReference type="ARBA" id="ARBA00023163"/>
    </source>
</evidence>
<evidence type="ECO:0000313" key="6">
    <source>
        <dbReference type="Proteomes" id="UP000301751"/>
    </source>
</evidence>
<dbReference type="EMBL" id="BJCL01000006">
    <property type="protein sequence ID" value="GCL63726.1"/>
    <property type="molecule type" value="Genomic_DNA"/>
</dbReference>
<dbReference type="PRINTS" id="PR00032">
    <property type="entry name" value="HTHARAC"/>
</dbReference>
<dbReference type="InterPro" id="IPR020449">
    <property type="entry name" value="Tscrpt_reg_AraC-type_HTH"/>
</dbReference>
<dbReference type="GO" id="GO:0003700">
    <property type="term" value="F:DNA-binding transcription factor activity"/>
    <property type="evidence" value="ECO:0007669"/>
    <property type="project" value="InterPro"/>
</dbReference>
<dbReference type="Proteomes" id="UP000301751">
    <property type="component" value="Unassembled WGS sequence"/>
</dbReference>
<evidence type="ECO:0000259" key="4">
    <source>
        <dbReference type="PROSITE" id="PS01124"/>
    </source>
</evidence>
<dbReference type="AlphaFoldDB" id="A0A480AS06"/>
<proteinExistence type="predicted"/>
<dbReference type="GO" id="GO:0000976">
    <property type="term" value="F:transcription cis-regulatory region binding"/>
    <property type="evidence" value="ECO:0007669"/>
    <property type="project" value="TreeGrafter"/>
</dbReference>
<name>A0A480AS06_9BURK</name>
<dbReference type="OrthoDB" id="6506763at2"/>
<evidence type="ECO:0000256" key="2">
    <source>
        <dbReference type="ARBA" id="ARBA00023125"/>
    </source>
</evidence>
<protein>
    <submittedName>
        <fullName evidence="5">AraC family transcriptional regulator</fullName>
    </submittedName>
</protein>
<dbReference type="PANTHER" id="PTHR47894:SF1">
    <property type="entry name" value="HTH-TYPE TRANSCRIPTIONAL REGULATOR VQSM"/>
    <property type="match status" value="1"/>
</dbReference>
<dbReference type="Gene3D" id="1.10.10.60">
    <property type="entry name" value="Homeodomain-like"/>
    <property type="match status" value="1"/>
</dbReference>
<gene>
    <name evidence="5" type="ORF">AQPW35_28070</name>
</gene>
<dbReference type="InterPro" id="IPR009057">
    <property type="entry name" value="Homeodomain-like_sf"/>
</dbReference>
<evidence type="ECO:0000256" key="1">
    <source>
        <dbReference type="ARBA" id="ARBA00023015"/>
    </source>
</evidence>
<comment type="caution">
    <text evidence="5">The sequence shown here is derived from an EMBL/GenBank/DDBJ whole genome shotgun (WGS) entry which is preliminary data.</text>
</comment>
<dbReference type="Pfam" id="PF12625">
    <property type="entry name" value="Arabinose_bd"/>
    <property type="match status" value="1"/>
</dbReference>
<dbReference type="SUPFAM" id="SSF46689">
    <property type="entry name" value="Homeodomain-like"/>
    <property type="match status" value="1"/>
</dbReference>
<dbReference type="RefSeq" id="WP_137733447.1">
    <property type="nucleotide sequence ID" value="NZ_BJCL01000006.1"/>
</dbReference>
<dbReference type="Pfam" id="PF12833">
    <property type="entry name" value="HTH_18"/>
    <property type="match status" value="1"/>
</dbReference>
<feature type="domain" description="HTH araC/xylS-type" evidence="4">
    <location>
        <begin position="252"/>
        <end position="352"/>
    </location>
</feature>
<dbReference type="PROSITE" id="PS01124">
    <property type="entry name" value="HTH_ARAC_FAMILY_2"/>
    <property type="match status" value="1"/>
</dbReference>
<keyword evidence="3" id="KW-0804">Transcription</keyword>
<organism evidence="5 6">
    <name type="scientific">Pseudaquabacterium pictum</name>
    <dbReference type="NCBI Taxonomy" id="2315236"/>
    <lineage>
        <taxon>Bacteria</taxon>
        <taxon>Pseudomonadati</taxon>
        <taxon>Pseudomonadota</taxon>
        <taxon>Betaproteobacteria</taxon>
        <taxon>Burkholderiales</taxon>
        <taxon>Sphaerotilaceae</taxon>
        <taxon>Pseudaquabacterium</taxon>
    </lineage>
</organism>
<reference evidence="6" key="1">
    <citation type="submission" date="2019-03" db="EMBL/GenBank/DDBJ databases">
        <title>Aquabacterium pictum sp.nov., the first bacteriochlorophyll a-containing freshwater bacterium in the genus Aquabacterium of the class Betaproteobacteria.</title>
        <authorList>
            <person name="Hirose S."/>
            <person name="Tank M."/>
            <person name="Hara E."/>
            <person name="Tamaki H."/>
            <person name="Takaichi S."/>
            <person name="Haruta S."/>
            <person name="Hanada S."/>
        </authorList>
    </citation>
    <scope>NUCLEOTIDE SEQUENCE [LARGE SCALE GENOMIC DNA]</scope>
    <source>
        <strain evidence="6">W35</strain>
    </source>
</reference>
<dbReference type="InterPro" id="IPR032687">
    <property type="entry name" value="AraC-type_N"/>
</dbReference>
<keyword evidence="2" id="KW-0238">DNA-binding</keyword>
<keyword evidence="1" id="KW-0805">Transcription regulation</keyword>
<dbReference type="InterPro" id="IPR018060">
    <property type="entry name" value="HTH_AraC"/>
</dbReference>